<organism evidence="2">
    <name type="scientific">Chlamydomonas reinhardtii</name>
    <name type="common">Chlamydomonas smithii</name>
    <dbReference type="NCBI Taxonomy" id="3055"/>
    <lineage>
        <taxon>Eukaryota</taxon>
        <taxon>Viridiplantae</taxon>
        <taxon>Chlorophyta</taxon>
        <taxon>core chlorophytes</taxon>
        <taxon>Chlorophyceae</taxon>
        <taxon>CS clade</taxon>
        <taxon>Chlamydomonadales</taxon>
        <taxon>Chlamydomonadaceae</taxon>
        <taxon>Chlamydomonas</taxon>
    </lineage>
</organism>
<feature type="region of interest" description="Disordered" evidence="1">
    <location>
        <begin position="386"/>
        <end position="455"/>
    </location>
</feature>
<proteinExistence type="evidence at transcript level"/>
<evidence type="ECO:0000256" key="1">
    <source>
        <dbReference type="SAM" id="MobiDB-lite"/>
    </source>
</evidence>
<reference evidence="2" key="1">
    <citation type="journal article" date="2011" name="Plant J.">
        <title>Dual functions of the nucleus-encoded factor TDA1 in trapping and translation activation of atpA transcripts in Chlamydomonas reinhardtii chloroplasts.</title>
        <authorList>
            <person name="Eberhard S."/>
            <person name="Loiselay C."/>
            <person name="Drapier D."/>
            <person name="Bujaldon S."/>
            <person name="Girard-Bascou J."/>
            <person name="Kuras R."/>
            <person name="Choquet Y."/>
            <person name="Wollman F.A."/>
        </authorList>
    </citation>
    <scope>NUCLEOTIDE SEQUENCE</scope>
    <source>
        <strain evidence="2">137c</strain>
    </source>
</reference>
<feature type="compositionally biased region" description="Low complexity" evidence="1">
    <location>
        <begin position="280"/>
        <end position="302"/>
    </location>
</feature>
<dbReference type="ExpressionAtlas" id="G0LWZ9">
    <property type="expression patterns" value="baseline and differential"/>
</dbReference>
<feature type="region of interest" description="Disordered" evidence="1">
    <location>
        <begin position="553"/>
        <end position="588"/>
    </location>
</feature>
<dbReference type="EMBL" id="FR850045">
    <property type="protein sequence ID" value="CCA62914.2"/>
    <property type="molecule type" value="mRNA"/>
</dbReference>
<gene>
    <name evidence="2" type="primary">tda1</name>
</gene>
<feature type="region of interest" description="Disordered" evidence="1">
    <location>
        <begin position="750"/>
        <end position="807"/>
    </location>
</feature>
<feature type="compositionally biased region" description="Pro residues" evidence="1">
    <location>
        <begin position="85"/>
        <end position="98"/>
    </location>
</feature>
<dbReference type="AlphaFoldDB" id="G0LWZ9"/>
<feature type="region of interest" description="Disordered" evidence="1">
    <location>
        <begin position="264"/>
        <end position="341"/>
    </location>
</feature>
<feature type="compositionally biased region" description="Gly residues" evidence="1">
    <location>
        <begin position="137"/>
        <end position="146"/>
    </location>
</feature>
<accession>G0LWZ9</accession>
<evidence type="ECO:0000313" key="2">
    <source>
        <dbReference type="EMBL" id="CCA62914.2"/>
    </source>
</evidence>
<feature type="compositionally biased region" description="Low complexity" evidence="1">
    <location>
        <begin position="553"/>
        <end position="577"/>
    </location>
</feature>
<sequence length="1266" mass="128475">MLSRASASLFAACGPQNADNCLTPSPSSSLLQPARSALASRLNSASGRRSPAFFVTTGLRSRVILASCSLRQPGPPEDANSDSSPHPPAAQPSTPPDVPGGTARARSTHLGGTGLGDGPLSGPDAVPAPHQSSSNSGIGGSGGSSGSSGRPVDNSSTGSSGSAAGSEASSSTPTSASPDSGPQTMSSTGSGAEGSSVAGGSPHQAVPPAAAAGRPYLNGHAGPSAMAPGGEADGAAADDRPGVGPSSLPPLRLDFLDLWAKMQMPPQDGPAFGGSGWQLGQPPASTPSPSSASSPSARSGPSPAGGGADKTAGRYPRSSGGGASGGRRRRESATRSRDERARQLVLAAKTLVQLRLVVERHLPDMGPGTAALALSRLAGLAAATQRLRRAQQEPQLPQTQSQQQPLPSGVVASAPVQEQQQADGVGPLADPSAAAGEAPSASMPGAAPSAPTASAAVQLPPGTLQVELPATASTSAATGAAIGTVDEDDDSDMDNVEGGAVGVKPGGRAAADGGARVPRSSLRLMRRMLYHIAASVAPDLYASPPQEAAAATASASIASTSTRDRTATSSTSTSTSSYHVGRGRFSPPEHRAKLAGSVLAAMARAGLRPDAEDSRALSALLEASRPDLFLATPAQLCRLASSLPLLRLAPSSRWLDHFAAVSRSKMYAASPLQLAAYVWALARLGYHPGDLWLYSLTQQLSRDGRLAAASAGQLCEVLWALHRLGFSPDPDWRAQAAEAVAFVAAREVRSVGGGGGGASRSGGAPADMEAEEESIQDGSWSAVSGDSGSRGGPMASGTRPDTHGATGAATQWSAAGSAGGLSGGFGGGNTAAEMCSLLLWAVRTGTAPASAAMEACLDRLQPHLRGLRRVHLLRLLLALAESGHRPREELMARVLGCLQPKLASMSATHLTQALVSISQLRFVPPQSWLMAFLCASRAQLRHYTPAHVTATYQVFAGWQLRPPRSYLEALHTYMDGLLPGFNAKGLATVLQSMASLGIKPQRRWLLRALEALADCGARGIAAGSGAVLAEQFRSGQQPVQQVAGAGVAAAGAAPLGEEVAATAPRAGLSAAQQQHQLRQQQRAALATSLVIALCSLRGVVQLEAQTQAQQEASDEAKQAPTATAQESLDASEVAASVAAAANTDGPTAAAAPAAASLLPYELWPGVKAVADVSRELLDAMSGPQLARLVSALARVNFYPGREFLAAHSRATARAGAQLLPEDKEAVAGCYSRLAALAPLMASEARRQAELRQARTAVLVADPWAGA</sequence>
<feature type="compositionally biased region" description="Low complexity" evidence="1">
    <location>
        <begin position="392"/>
        <end position="408"/>
    </location>
</feature>
<protein>
    <submittedName>
        <fullName evidence="2">Chloroplast TDA1 translation factor</fullName>
    </submittedName>
</protein>
<feature type="compositionally biased region" description="Basic and acidic residues" evidence="1">
    <location>
        <begin position="331"/>
        <end position="341"/>
    </location>
</feature>
<feature type="compositionally biased region" description="Polar residues" evidence="1">
    <location>
        <begin position="776"/>
        <end position="787"/>
    </location>
</feature>
<feature type="compositionally biased region" description="Low complexity" evidence="1">
    <location>
        <begin position="155"/>
        <end position="201"/>
    </location>
</feature>
<feature type="compositionally biased region" description="Gly residues" evidence="1">
    <location>
        <begin position="751"/>
        <end position="760"/>
    </location>
</feature>
<feature type="compositionally biased region" description="Low complexity" evidence="1">
    <location>
        <begin position="429"/>
        <end position="455"/>
    </location>
</feature>
<name>G0LWZ9_CHLRE</name>
<feature type="region of interest" description="Disordered" evidence="1">
    <location>
        <begin position="70"/>
        <end position="250"/>
    </location>
</feature>